<dbReference type="PIRSF" id="PIRSF000190">
    <property type="entry name" value="Pyd_amn-ph_oxd"/>
    <property type="match status" value="1"/>
</dbReference>
<evidence type="ECO:0000259" key="8">
    <source>
        <dbReference type="Pfam" id="PF10590"/>
    </source>
</evidence>
<feature type="binding site" evidence="6">
    <location>
        <begin position="42"/>
        <end position="47"/>
    </location>
    <ligand>
        <name>FMN</name>
        <dbReference type="ChEBI" id="CHEBI:58210"/>
    </ligand>
</feature>
<dbReference type="OrthoDB" id="9780392at2"/>
<feature type="binding site" evidence="6">
    <location>
        <begin position="57"/>
        <end position="58"/>
    </location>
    <ligand>
        <name>FMN</name>
        <dbReference type="ChEBI" id="CHEBI:58210"/>
    </ligand>
</feature>
<gene>
    <name evidence="9" type="primary">pdxH_1</name>
    <name evidence="9" type="ORF">Verru16b_01033</name>
</gene>
<name>A0A1D8ASV0_9BACT</name>
<evidence type="ECO:0000313" key="9">
    <source>
        <dbReference type="EMBL" id="AOS43973.1"/>
    </source>
</evidence>
<dbReference type="HAMAP" id="MF_01629">
    <property type="entry name" value="PdxH"/>
    <property type="match status" value="1"/>
</dbReference>
<evidence type="ECO:0000259" key="7">
    <source>
        <dbReference type="Pfam" id="PF01243"/>
    </source>
</evidence>
<comment type="cofactor">
    <cofactor evidence="6">
        <name>FMN</name>
        <dbReference type="ChEBI" id="CHEBI:58210"/>
    </cofactor>
    <text evidence="6">Binds 1 FMN per subunit.</text>
</comment>
<dbReference type="PATRIC" id="fig|1838286.3.peg.1036"/>
<feature type="binding site" evidence="6">
    <location>
        <position position="176"/>
    </location>
    <ligand>
        <name>FMN</name>
        <dbReference type="ChEBI" id="CHEBI:58210"/>
    </ligand>
</feature>
<evidence type="ECO:0000256" key="1">
    <source>
        <dbReference type="ARBA" id="ARBA00007301"/>
    </source>
</evidence>
<dbReference type="PANTHER" id="PTHR10851">
    <property type="entry name" value="PYRIDOXINE-5-PHOSPHATE OXIDASE"/>
    <property type="match status" value="1"/>
</dbReference>
<feature type="binding site" evidence="6">
    <location>
        <position position="86"/>
    </location>
    <ligand>
        <name>FMN</name>
        <dbReference type="ChEBI" id="CHEBI:58210"/>
    </ligand>
</feature>
<keyword evidence="3 6" id="KW-0288">FMN</keyword>
<dbReference type="InterPro" id="IPR019576">
    <property type="entry name" value="Pyridoxamine_oxidase_dimer_C"/>
</dbReference>
<comment type="similarity">
    <text evidence="1">Belongs to the pyridoxamine 5'-phosphate oxidase family.</text>
</comment>
<feature type="binding site" evidence="6">
    <location>
        <position position="64"/>
    </location>
    <ligand>
        <name>FMN</name>
        <dbReference type="ChEBI" id="CHEBI:58210"/>
    </ligand>
</feature>
<dbReference type="EC" id="1.4.3.5" evidence="5"/>
<dbReference type="Gene3D" id="2.30.110.10">
    <property type="entry name" value="Electron Transport, Fmn-binding Protein, Chain A"/>
    <property type="match status" value="1"/>
</dbReference>
<evidence type="ECO:0000313" key="10">
    <source>
        <dbReference type="Proteomes" id="UP000095228"/>
    </source>
</evidence>
<dbReference type="InterPro" id="IPR012349">
    <property type="entry name" value="Split_barrel_FMN-bd"/>
</dbReference>
<dbReference type="GO" id="GO:0008615">
    <property type="term" value="P:pyridoxine biosynthetic process"/>
    <property type="evidence" value="ECO:0007669"/>
    <property type="project" value="UniProtKB-UniRule"/>
</dbReference>
<dbReference type="GO" id="GO:0004733">
    <property type="term" value="F:pyridoxamine phosphate oxidase activity"/>
    <property type="evidence" value="ECO:0007669"/>
    <property type="project" value="UniProtKB-UniRule"/>
</dbReference>
<dbReference type="Proteomes" id="UP000095228">
    <property type="component" value="Chromosome"/>
</dbReference>
<accession>A0A1D8ASV0</accession>
<proteinExistence type="inferred from homology"/>
<dbReference type="Pfam" id="PF10590">
    <property type="entry name" value="PNP_phzG_C"/>
    <property type="match status" value="1"/>
</dbReference>
<dbReference type="RefSeq" id="WP_069961277.1">
    <property type="nucleotide sequence ID" value="NZ_CP016094.1"/>
</dbReference>
<feature type="binding site" evidence="6">
    <location>
        <begin position="121"/>
        <end position="122"/>
    </location>
    <ligand>
        <name>FMN</name>
        <dbReference type="ChEBI" id="CHEBI:58210"/>
    </ligand>
</feature>
<evidence type="ECO:0000256" key="2">
    <source>
        <dbReference type="ARBA" id="ARBA00022630"/>
    </source>
</evidence>
<sequence>MQLPDPHRLFQEWFAEARDREKGDPTAMALATADATGRPAVRMVLLKHADARGFVFYTNLDSPKADDLRANPRAELCLHWPALERQVRVSGKAEATTEAEADAYFATRPRLSQLGAWASHQSRPMNGRYELEQAVTKEAMRFGVGTVPRPPFWSGFRVVPTQIEFWHQRPFRHHDRQRFTLIGSAWHHEWLFP</sequence>
<protein>
    <recommendedName>
        <fullName evidence="5">Pyridoxamine 5'-phosphate oxidase</fullName>
        <ecNumber evidence="5">1.4.3.5</ecNumber>
    </recommendedName>
</protein>
<dbReference type="NCBIfam" id="NF004231">
    <property type="entry name" value="PRK05679.1"/>
    <property type="match status" value="1"/>
</dbReference>
<organism evidence="9 10">
    <name type="scientific">Lacunisphaera limnophila</name>
    <dbReference type="NCBI Taxonomy" id="1838286"/>
    <lineage>
        <taxon>Bacteria</taxon>
        <taxon>Pseudomonadati</taxon>
        <taxon>Verrucomicrobiota</taxon>
        <taxon>Opitutia</taxon>
        <taxon>Opitutales</taxon>
        <taxon>Opitutaceae</taxon>
        <taxon>Lacunisphaera</taxon>
    </lineage>
</organism>
<dbReference type="NCBIfam" id="TIGR00558">
    <property type="entry name" value="pdxH"/>
    <property type="match status" value="1"/>
</dbReference>
<dbReference type="PANTHER" id="PTHR10851:SF0">
    <property type="entry name" value="PYRIDOXINE-5'-PHOSPHATE OXIDASE"/>
    <property type="match status" value="1"/>
</dbReference>
<feature type="binding site" evidence="6">
    <location>
        <position position="166"/>
    </location>
    <ligand>
        <name>FMN</name>
        <dbReference type="ChEBI" id="CHEBI:58210"/>
    </ligand>
</feature>
<dbReference type="EMBL" id="CP016094">
    <property type="protein sequence ID" value="AOS43973.1"/>
    <property type="molecule type" value="Genomic_DNA"/>
</dbReference>
<evidence type="ECO:0000256" key="5">
    <source>
        <dbReference type="NCBIfam" id="TIGR00558"/>
    </source>
</evidence>
<feature type="domain" description="Pyridoxine 5'-phosphate oxidase dimerisation C-terminal" evidence="8">
    <location>
        <begin position="153"/>
        <end position="193"/>
    </location>
</feature>
<keyword evidence="2" id="KW-0285">Flavoprotein</keyword>
<dbReference type="KEGG" id="obg:Verru16b_01033"/>
<evidence type="ECO:0000256" key="3">
    <source>
        <dbReference type="ARBA" id="ARBA00022643"/>
    </source>
</evidence>
<keyword evidence="10" id="KW-1185">Reference proteome</keyword>
<reference evidence="9 10" key="1">
    <citation type="submission" date="2016-06" db="EMBL/GenBank/DDBJ databases">
        <title>Three novel species with peptidoglycan cell walls form the new genus Lacunisphaera gen. nov. in the family Opitutaceae of the verrucomicrobial subdivision 4.</title>
        <authorList>
            <person name="Rast P."/>
            <person name="Gloeckner I."/>
            <person name="Jogler M."/>
            <person name="Boedeker C."/>
            <person name="Jeske O."/>
            <person name="Wiegand S."/>
            <person name="Reinhardt R."/>
            <person name="Schumann P."/>
            <person name="Rohde M."/>
            <person name="Spring S."/>
            <person name="Gloeckner F.O."/>
            <person name="Jogler C."/>
        </authorList>
    </citation>
    <scope>NUCLEOTIDE SEQUENCE [LARGE SCALE GENOMIC DNA]</scope>
    <source>
        <strain evidence="9 10">IG16b</strain>
    </source>
</reference>
<dbReference type="InterPro" id="IPR011576">
    <property type="entry name" value="Pyridox_Oxase_N"/>
</dbReference>
<feature type="domain" description="Pyridoxamine 5'-phosphate oxidase N-terminal" evidence="7">
    <location>
        <begin position="24"/>
        <end position="136"/>
    </location>
</feature>
<dbReference type="SUPFAM" id="SSF50475">
    <property type="entry name" value="FMN-binding split barrel"/>
    <property type="match status" value="1"/>
</dbReference>
<dbReference type="InterPro" id="IPR000659">
    <property type="entry name" value="Pyridox_Oxase"/>
</dbReference>
<dbReference type="GO" id="GO:0010181">
    <property type="term" value="F:FMN binding"/>
    <property type="evidence" value="ECO:0007669"/>
    <property type="project" value="UniProtKB-UniRule"/>
</dbReference>
<evidence type="ECO:0000256" key="4">
    <source>
        <dbReference type="ARBA" id="ARBA00023002"/>
    </source>
</evidence>
<dbReference type="STRING" id="1838286.Verru16b_01033"/>
<dbReference type="Pfam" id="PF01243">
    <property type="entry name" value="PNPOx_N"/>
    <property type="match status" value="1"/>
</dbReference>
<evidence type="ECO:0000256" key="6">
    <source>
        <dbReference type="PIRSR" id="PIRSR000190-2"/>
    </source>
</evidence>
<keyword evidence="4 9" id="KW-0560">Oxidoreductase</keyword>
<dbReference type="AlphaFoldDB" id="A0A1D8ASV0"/>